<reference evidence="3" key="1">
    <citation type="journal article" date="2019" name="Int. J. Syst. Evol. Microbiol.">
        <title>The Global Catalogue of Microorganisms (GCM) 10K type strain sequencing project: providing services to taxonomists for standard genome sequencing and annotation.</title>
        <authorList>
            <consortium name="The Broad Institute Genomics Platform"/>
            <consortium name="The Broad Institute Genome Sequencing Center for Infectious Disease"/>
            <person name="Wu L."/>
            <person name="Ma J."/>
        </authorList>
    </citation>
    <scope>NUCLEOTIDE SEQUENCE [LARGE SCALE GENOMIC DNA]</scope>
    <source>
        <strain evidence="3">JCM 15933</strain>
    </source>
</reference>
<gene>
    <name evidence="2" type="ORF">GCM10009827_058650</name>
</gene>
<evidence type="ECO:0000313" key="3">
    <source>
        <dbReference type="Proteomes" id="UP001501470"/>
    </source>
</evidence>
<evidence type="ECO:0008006" key="4">
    <source>
        <dbReference type="Google" id="ProtNLM"/>
    </source>
</evidence>
<protein>
    <recommendedName>
        <fullName evidence="4">Lipoprotein</fullName>
    </recommendedName>
</protein>
<dbReference type="Proteomes" id="UP001501470">
    <property type="component" value="Unassembled WGS sequence"/>
</dbReference>
<comment type="caution">
    <text evidence="2">The sequence shown here is derived from an EMBL/GenBank/DDBJ whole genome shotgun (WGS) entry which is preliminary data.</text>
</comment>
<name>A0ABP4LWL3_9ACTN</name>
<proteinExistence type="predicted"/>
<organism evidence="2 3">
    <name type="scientific">Dactylosporangium maewongense</name>
    <dbReference type="NCBI Taxonomy" id="634393"/>
    <lineage>
        <taxon>Bacteria</taxon>
        <taxon>Bacillati</taxon>
        <taxon>Actinomycetota</taxon>
        <taxon>Actinomycetes</taxon>
        <taxon>Micromonosporales</taxon>
        <taxon>Micromonosporaceae</taxon>
        <taxon>Dactylosporangium</taxon>
    </lineage>
</organism>
<evidence type="ECO:0000313" key="2">
    <source>
        <dbReference type="EMBL" id="GAA1532939.1"/>
    </source>
</evidence>
<dbReference type="EMBL" id="BAAAQD010000012">
    <property type="protein sequence ID" value="GAA1532939.1"/>
    <property type="molecule type" value="Genomic_DNA"/>
</dbReference>
<keyword evidence="1" id="KW-0732">Signal</keyword>
<sequence>MNGDREHMTSRPLLALVLVALLAGCSPAAEQQDPSVINTQQALDVGRRISQCARDHGYPDMADPVMEGDRLAWPGDGRDVKEQLRTLSEQVPECKAIMDEMAALGTPRSAEPPSAADMEKLKAFAKCMREHGIDGFPDPKADGTFPLVGTPLENEGKSERVLAALDACKSIYDKKIAVS</sequence>
<keyword evidence="3" id="KW-1185">Reference proteome</keyword>
<dbReference type="PROSITE" id="PS51257">
    <property type="entry name" value="PROKAR_LIPOPROTEIN"/>
    <property type="match status" value="1"/>
</dbReference>
<evidence type="ECO:0000256" key="1">
    <source>
        <dbReference type="SAM" id="SignalP"/>
    </source>
</evidence>
<accession>A0ABP4LWL3</accession>
<feature type="signal peptide" evidence="1">
    <location>
        <begin position="1"/>
        <end position="28"/>
    </location>
</feature>
<feature type="chain" id="PRO_5047397303" description="Lipoprotein" evidence="1">
    <location>
        <begin position="29"/>
        <end position="179"/>
    </location>
</feature>